<organism evidence="1">
    <name type="scientific">Desulfofervidus auxilii</name>
    <dbReference type="NCBI Taxonomy" id="1621989"/>
    <lineage>
        <taxon>Bacteria</taxon>
        <taxon>Pseudomonadati</taxon>
        <taxon>Thermodesulfobacteriota</taxon>
        <taxon>Candidatus Desulfofervidia</taxon>
        <taxon>Candidatus Desulfofervidales</taxon>
        <taxon>Candidatus Desulfofervidaceae</taxon>
        <taxon>Candidatus Desulfofervidus</taxon>
    </lineage>
</organism>
<dbReference type="Proteomes" id="UP000886289">
    <property type="component" value="Unassembled WGS sequence"/>
</dbReference>
<protein>
    <submittedName>
        <fullName evidence="1">Uncharacterized protein</fullName>
    </submittedName>
</protein>
<name>A0A7C0U2E4_DESA2</name>
<comment type="caution">
    <text evidence="1">The sequence shown here is derived from an EMBL/GenBank/DDBJ whole genome shotgun (WGS) entry which is preliminary data.</text>
</comment>
<dbReference type="AlphaFoldDB" id="A0A7C0U2E4"/>
<evidence type="ECO:0000313" key="1">
    <source>
        <dbReference type="EMBL" id="HDD43645.1"/>
    </source>
</evidence>
<dbReference type="EMBL" id="DRBS01000079">
    <property type="protein sequence ID" value="HDD43645.1"/>
    <property type="molecule type" value="Genomic_DNA"/>
</dbReference>
<sequence>MNENNVEIKNSESKNAETKMLIKCPEIDPKDLFMLSYIALSQLGAEILKTVEKLKKGDLIVGELYFQISKREKMPMSLSLHGESNQLTVTCKYKEMNEAKSLICNIGNKISRLAENFSKLNEESKEKLREIFRVLKEIDRAIQSILNQKNVEELYFSLSLLRERACNSAKNLLDISIKTGQWLNILNNLRKDHNVGLNTETAKKLLLDLLYWKKRILQEFKNVEEE</sequence>
<proteinExistence type="predicted"/>
<accession>A0A7C0U2E4</accession>
<reference evidence="1" key="1">
    <citation type="journal article" date="2020" name="mSystems">
        <title>Genome- and Community-Level Interaction Insights into Carbon Utilization and Element Cycling Functions of Hydrothermarchaeota in Hydrothermal Sediment.</title>
        <authorList>
            <person name="Zhou Z."/>
            <person name="Liu Y."/>
            <person name="Xu W."/>
            <person name="Pan J."/>
            <person name="Luo Z.H."/>
            <person name="Li M."/>
        </authorList>
    </citation>
    <scope>NUCLEOTIDE SEQUENCE [LARGE SCALE GENOMIC DNA]</scope>
    <source>
        <strain evidence="1">HyVt-233</strain>
    </source>
</reference>
<gene>
    <name evidence="1" type="ORF">ENG63_02115</name>
</gene>